<feature type="compositionally biased region" description="Gly residues" evidence="1">
    <location>
        <begin position="1"/>
        <end position="22"/>
    </location>
</feature>
<feature type="region of interest" description="Disordered" evidence="1">
    <location>
        <begin position="1"/>
        <end position="68"/>
    </location>
</feature>
<feature type="transmembrane region" description="Helical" evidence="2">
    <location>
        <begin position="112"/>
        <end position="136"/>
    </location>
</feature>
<evidence type="ECO:0000256" key="2">
    <source>
        <dbReference type="SAM" id="Phobius"/>
    </source>
</evidence>
<feature type="region of interest" description="Disordered" evidence="1">
    <location>
        <begin position="420"/>
        <end position="451"/>
    </location>
</feature>
<protein>
    <recommendedName>
        <fullName evidence="3">Zinc-ribbon domain-containing protein</fullName>
    </recommendedName>
</protein>
<feature type="domain" description="Zinc-ribbon" evidence="3">
    <location>
        <begin position="501"/>
        <end position="521"/>
    </location>
</feature>
<evidence type="ECO:0000313" key="4">
    <source>
        <dbReference type="EMBL" id="UYP45408.1"/>
    </source>
</evidence>
<proteinExistence type="predicted"/>
<evidence type="ECO:0000256" key="1">
    <source>
        <dbReference type="SAM" id="MobiDB-lite"/>
    </source>
</evidence>
<dbReference type="Pfam" id="PF13240">
    <property type="entry name" value="Zn_Ribbon_1"/>
    <property type="match status" value="1"/>
</dbReference>
<keyword evidence="2" id="KW-0812">Transmembrane</keyword>
<evidence type="ECO:0000259" key="3">
    <source>
        <dbReference type="Pfam" id="PF13240"/>
    </source>
</evidence>
<keyword evidence="2" id="KW-0472">Membrane</keyword>
<reference evidence="4" key="1">
    <citation type="submission" date="2022-09" db="EMBL/GenBank/DDBJ databases">
        <title>Actin cytoskeleton and complex cell architecture in an #Asgard archaeon.</title>
        <authorList>
            <person name="Ponce Toledo R.I."/>
            <person name="Schleper C."/>
            <person name="Rodrigues Oliveira T."/>
            <person name="Wollweber F."/>
            <person name="Xu J."/>
            <person name="Rittmann S."/>
            <person name="Klingl A."/>
            <person name="Pilhofer M."/>
        </authorList>
    </citation>
    <scope>NUCLEOTIDE SEQUENCE</scope>
    <source>
        <strain evidence="4">B-35</strain>
    </source>
</reference>
<keyword evidence="5" id="KW-1185">Reference proteome</keyword>
<dbReference type="InterPro" id="IPR026870">
    <property type="entry name" value="Zinc_ribbon_dom"/>
</dbReference>
<name>A0ABY6HQ00_9ARCH</name>
<dbReference type="EMBL" id="CP104013">
    <property type="protein sequence ID" value="UYP45408.1"/>
    <property type="molecule type" value="Genomic_DNA"/>
</dbReference>
<gene>
    <name evidence="4" type="ORF">NEF87_001693</name>
</gene>
<feature type="compositionally biased region" description="Low complexity" evidence="1">
    <location>
        <begin position="23"/>
        <end position="68"/>
    </location>
</feature>
<evidence type="ECO:0000313" key="5">
    <source>
        <dbReference type="Proteomes" id="UP001208689"/>
    </source>
</evidence>
<dbReference type="Proteomes" id="UP001208689">
    <property type="component" value="Chromosome"/>
</dbReference>
<keyword evidence="2" id="KW-1133">Transmembrane helix</keyword>
<accession>A0ABY6HQ00</accession>
<sequence>MPRGGGGFSGGGGGFRGGGFRSSGGSFRSSSFRSSSPSFRSRSSSRPYGRTGARRTTSSSYHRSRSSPYRHNTYHRPYYHRRHYHRPYYYRSWWYRPYFWGRHYRPWYYSPVYVGGGLVLAVVLMMVFIPLMGIALSFPFSSSSSSGLVNYRATEQLNFNEYWYEYESLEAGNEIKFDIQATTPISFAIADHPFADFPTTTESGQDTGSLSLGADEYGYQGYYVSAGSNLVYNYSATDGIEFKVMNSDEFNSWLYYGIPDTFDESMASSYSGSSAFFGSEDVYLVWYNEVGAIVDVDYTIDYTITGVYDLSGAEFSEIATQNVDGTITVPEDGTWYFFVFFDPMYSNAESTSITFDVTYDKQLDTQTQWANIRPTLIWVAIISGALILIARSARKKQKAKGITANGTSVAQTGSTTSKVASSTLRTTSNSKSSVYGKSEQKQTPSASVKTTLQPQIDPSKCTRCGCSLEAKDIFCPACGKKKEGRKVGGTTVSKELKSQVCSYCGKQIQKDAQFCIGCGSKIQR</sequence>
<organism evidence="4 5">
    <name type="scientific">Candidatus Lokiarchaeum ossiferum</name>
    <dbReference type="NCBI Taxonomy" id="2951803"/>
    <lineage>
        <taxon>Archaea</taxon>
        <taxon>Promethearchaeati</taxon>
        <taxon>Promethearchaeota</taxon>
        <taxon>Promethearchaeia</taxon>
        <taxon>Promethearchaeales</taxon>
        <taxon>Promethearchaeaceae</taxon>
        <taxon>Candidatus Lokiarchaeum</taxon>
    </lineage>
</organism>